<keyword evidence="7 9" id="KW-1133">Transmembrane helix</keyword>
<dbReference type="Proteomes" id="UP000031488">
    <property type="component" value="Unassembled WGS sequence"/>
</dbReference>
<keyword evidence="3 9" id="KW-0813">Transport</keyword>
<dbReference type="AlphaFoldDB" id="A0A0B8ZZK4"/>
<organism evidence="12 13">
    <name type="scientific">Brevibacterium linens</name>
    <dbReference type="NCBI Taxonomy" id="1703"/>
    <lineage>
        <taxon>Bacteria</taxon>
        <taxon>Bacillati</taxon>
        <taxon>Actinomycetota</taxon>
        <taxon>Actinomycetes</taxon>
        <taxon>Micrococcales</taxon>
        <taxon>Brevibacteriaceae</taxon>
        <taxon>Brevibacterium</taxon>
    </lineage>
</organism>
<dbReference type="InterPro" id="IPR035906">
    <property type="entry name" value="MetI-like_sf"/>
</dbReference>
<name>A0A0B8ZZK4_BRELN</name>
<feature type="transmembrane region" description="Helical" evidence="9">
    <location>
        <begin position="59"/>
        <end position="76"/>
    </location>
</feature>
<evidence type="ECO:0000256" key="9">
    <source>
        <dbReference type="RuleBase" id="RU363032"/>
    </source>
</evidence>
<dbReference type="SUPFAM" id="SSF161098">
    <property type="entry name" value="MetI-like"/>
    <property type="match status" value="1"/>
</dbReference>
<dbReference type="Pfam" id="PF00528">
    <property type="entry name" value="BPD_transp_1"/>
    <property type="match status" value="1"/>
</dbReference>
<accession>A0A142NPB7</accession>
<evidence type="ECO:0000256" key="1">
    <source>
        <dbReference type="ARBA" id="ARBA00004651"/>
    </source>
</evidence>
<reference evidence="12 13" key="1">
    <citation type="submission" date="2014-11" db="EMBL/GenBank/DDBJ databases">
        <title>Draft Genome Sequence of Brevibacterium linens AE038-8.</title>
        <authorList>
            <person name="Maizel D."/>
            <person name="Utturkar S.M."/>
            <person name="Brown S.D."/>
            <person name="Ferrero M."/>
            <person name="Rosen B.P."/>
        </authorList>
    </citation>
    <scope>NUCLEOTIDE SEQUENCE [LARGE SCALE GENOMIC DNA]</scope>
    <source>
        <strain evidence="12 13">AE038-8</strain>
    </source>
</reference>
<dbReference type="Gene3D" id="1.10.3720.10">
    <property type="entry name" value="MetI-like"/>
    <property type="match status" value="1"/>
</dbReference>
<keyword evidence="8 9" id="KW-0472">Membrane</keyword>
<evidence type="ECO:0000256" key="5">
    <source>
        <dbReference type="ARBA" id="ARBA00022692"/>
    </source>
</evidence>
<dbReference type="PANTHER" id="PTHR30614">
    <property type="entry name" value="MEMBRANE COMPONENT OF AMINO ACID ABC TRANSPORTER"/>
    <property type="match status" value="1"/>
</dbReference>
<dbReference type="CDD" id="cd06261">
    <property type="entry name" value="TM_PBP2"/>
    <property type="match status" value="1"/>
</dbReference>
<reference evidence="11" key="3">
    <citation type="submission" date="2016-03" db="EMBL/GenBank/DDBJ databases">
        <authorList>
            <person name="Zhu Y."/>
            <person name="Sun C."/>
        </authorList>
    </citation>
    <scope>NUCLEOTIDE SEQUENCE</scope>
    <source>
        <strain evidence="11">BS258</strain>
    </source>
</reference>
<sequence length="220" mass="23789">MDFLELLQMFLSGAWGTIKLFTVALVGSMILGTVLAAMRVSPTPVLRIAASTYINVVRNTPLTLVMFFCAFGLPFLDIRFGSTSSFNSFVYATIALIAYTACFVAETLKSGISTIPVGQAEAARAVGLSFGQTLNEVVLPQAFRTVIPPLGSVIIAMLKNTSIASAFNNRELISAMRNAIEVRGDLVIPLLFGTALAYLILALLLGRIFDYLEKKLVILR</sequence>
<dbReference type="GO" id="GO:0006865">
    <property type="term" value="P:amino acid transport"/>
    <property type="evidence" value="ECO:0007669"/>
    <property type="project" value="UniProtKB-KW"/>
</dbReference>
<dbReference type="GO" id="GO:0043190">
    <property type="term" value="C:ATP-binding cassette (ABC) transporter complex"/>
    <property type="evidence" value="ECO:0007669"/>
    <property type="project" value="InterPro"/>
</dbReference>
<dbReference type="RefSeq" id="WP_039210839.1">
    <property type="nucleotide sequence ID" value="NZ_CP014869.1"/>
</dbReference>
<keyword evidence="5 9" id="KW-0812">Transmembrane</keyword>
<gene>
    <name evidence="11" type="ORF">A2T55_08730</name>
    <name evidence="12" type="ORF">AE0388_2520</name>
</gene>
<dbReference type="KEGG" id="bly:A2T55_08730"/>
<reference evidence="14" key="2">
    <citation type="submission" date="2016-03" db="EMBL/GenBank/DDBJ databases">
        <authorList>
            <person name="Ploux O."/>
        </authorList>
    </citation>
    <scope>NUCLEOTIDE SEQUENCE [LARGE SCALE GENOMIC DNA]</scope>
    <source>
        <strain evidence="14">BS258</strain>
    </source>
</reference>
<evidence type="ECO:0000259" key="10">
    <source>
        <dbReference type="PROSITE" id="PS50928"/>
    </source>
</evidence>
<accession>A0A0B8ZZK4</accession>
<evidence type="ECO:0000256" key="3">
    <source>
        <dbReference type="ARBA" id="ARBA00022448"/>
    </source>
</evidence>
<dbReference type="STRING" id="1703.BLSMQ_1882"/>
<dbReference type="PROSITE" id="PS50928">
    <property type="entry name" value="ABC_TM1"/>
    <property type="match status" value="1"/>
</dbReference>
<dbReference type="OrthoDB" id="3181282at2"/>
<evidence type="ECO:0000256" key="2">
    <source>
        <dbReference type="ARBA" id="ARBA00010072"/>
    </source>
</evidence>
<dbReference type="PANTHER" id="PTHR30614:SF37">
    <property type="entry name" value="AMINO-ACID ABC TRANSPORTER PERMEASE PROTEIN YHDX-RELATED"/>
    <property type="match status" value="1"/>
</dbReference>
<dbReference type="PATRIC" id="fig|1703.6.peg.2423"/>
<feature type="transmembrane region" description="Helical" evidence="9">
    <location>
        <begin position="88"/>
        <end position="105"/>
    </location>
</feature>
<comment type="similarity">
    <text evidence="2">Belongs to the binding-protein-dependent transport system permease family. HisMQ subfamily.</text>
</comment>
<evidence type="ECO:0000313" key="11">
    <source>
        <dbReference type="EMBL" id="AMT93851.1"/>
    </source>
</evidence>
<dbReference type="InterPro" id="IPR010065">
    <property type="entry name" value="AA_ABC_transptr_permease_3TM"/>
</dbReference>
<feature type="domain" description="ABC transmembrane type-1" evidence="10">
    <location>
        <begin position="14"/>
        <end position="209"/>
    </location>
</feature>
<comment type="subcellular location">
    <subcellularLocation>
        <location evidence="1 9">Cell membrane</location>
        <topology evidence="1 9">Multi-pass membrane protein</topology>
    </subcellularLocation>
</comment>
<dbReference type="Proteomes" id="UP000075950">
    <property type="component" value="Chromosome"/>
</dbReference>
<keyword evidence="4" id="KW-1003">Cell membrane</keyword>
<evidence type="ECO:0000313" key="12">
    <source>
        <dbReference type="EMBL" id="KHS51970.1"/>
    </source>
</evidence>
<dbReference type="EMBL" id="JTJZ01000020">
    <property type="protein sequence ID" value="KHS51970.1"/>
    <property type="molecule type" value="Genomic_DNA"/>
</dbReference>
<evidence type="ECO:0000313" key="13">
    <source>
        <dbReference type="Proteomes" id="UP000031488"/>
    </source>
</evidence>
<dbReference type="InterPro" id="IPR000515">
    <property type="entry name" value="MetI-like"/>
</dbReference>
<dbReference type="NCBIfam" id="TIGR01726">
    <property type="entry name" value="HEQRo_perm_3TM"/>
    <property type="match status" value="1"/>
</dbReference>
<dbReference type="EMBL" id="CP014869">
    <property type="protein sequence ID" value="AMT93851.1"/>
    <property type="molecule type" value="Genomic_DNA"/>
</dbReference>
<evidence type="ECO:0000256" key="7">
    <source>
        <dbReference type="ARBA" id="ARBA00022989"/>
    </source>
</evidence>
<evidence type="ECO:0000256" key="6">
    <source>
        <dbReference type="ARBA" id="ARBA00022970"/>
    </source>
</evidence>
<dbReference type="InterPro" id="IPR043429">
    <property type="entry name" value="ArtM/GltK/GlnP/TcyL/YhdX-like"/>
</dbReference>
<evidence type="ECO:0000256" key="4">
    <source>
        <dbReference type="ARBA" id="ARBA00022475"/>
    </source>
</evidence>
<proteinExistence type="inferred from homology"/>
<dbReference type="GO" id="GO:0022857">
    <property type="term" value="F:transmembrane transporter activity"/>
    <property type="evidence" value="ECO:0007669"/>
    <property type="project" value="InterPro"/>
</dbReference>
<protein>
    <submittedName>
        <fullName evidence="11">Amino acid ABC transporter permease</fullName>
    </submittedName>
    <submittedName>
        <fullName evidence="12">Polar amino acid ABC transporter, inner membrane subunit</fullName>
    </submittedName>
</protein>
<feature type="transmembrane region" description="Helical" evidence="9">
    <location>
        <begin position="186"/>
        <end position="209"/>
    </location>
</feature>
<feature type="transmembrane region" description="Helical" evidence="9">
    <location>
        <begin position="20"/>
        <end position="38"/>
    </location>
</feature>
<keyword evidence="6" id="KW-0029">Amino-acid transport</keyword>
<evidence type="ECO:0000313" key="14">
    <source>
        <dbReference type="Proteomes" id="UP000075950"/>
    </source>
</evidence>
<keyword evidence="13" id="KW-1185">Reference proteome</keyword>
<evidence type="ECO:0000256" key="8">
    <source>
        <dbReference type="ARBA" id="ARBA00023136"/>
    </source>
</evidence>